<proteinExistence type="predicted"/>
<dbReference type="RefSeq" id="WP_145065330.1">
    <property type="nucleotide sequence ID" value="NZ_CP036287.1"/>
</dbReference>
<gene>
    <name evidence="2" type="ORF">Pla133_23730</name>
</gene>
<protein>
    <recommendedName>
        <fullName evidence="4">HEAT repeat protein</fullName>
    </recommendedName>
</protein>
<evidence type="ECO:0000256" key="1">
    <source>
        <dbReference type="SAM" id="SignalP"/>
    </source>
</evidence>
<keyword evidence="1" id="KW-0732">Signal</keyword>
<feature type="chain" id="PRO_5021925986" description="HEAT repeat protein" evidence="1">
    <location>
        <begin position="22"/>
        <end position="256"/>
    </location>
</feature>
<evidence type="ECO:0008006" key="4">
    <source>
        <dbReference type="Google" id="ProtNLM"/>
    </source>
</evidence>
<dbReference type="PROSITE" id="PS51257">
    <property type="entry name" value="PROKAR_LIPOPROTEIN"/>
    <property type="match status" value="1"/>
</dbReference>
<dbReference type="KEGG" id="pbap:Pla133_23730"/>
<feature type="signal peptide" evidence="1">
    <location>
        <begin position="1"/>
        <end position="21"/>
    </location>
</feature>
<accession>A0A518BJZ6</accession>
<dbReference type="Proteomes" id="UP000316921">
    <property type="component" value="Chromosome"/>
</dbReference>
<evidence type="ECO:0000313" key="3">
    <source>
        <dbReference type="Proteomes" id="UP000316921"/>
    </source>
</evidence>
<organism evidence="2 3">
    <name type="scientific">Engelhardtia mirabilis</name>
    <dbReference type="NCBI Taxonomy" id="2528011"/>
    <lineage>
        <taxon>Bacteria</taxon>
        <taxon>Pseudomonadati</taxon>
        <taxon>Planctomycetota</taxon>
        <taxon>Planctomycetia</taxon>
        <taxon>Planctomycetia incertae sedis</taxon>
        <taxon>Engelhardtia</taxon>
    </lineage>
</organism>
<dbReference type="EMBL" id="CP036287">
    <property type="protein sequence ID" value="QDU67294.1"/>
    <property type="molecule type" value="Genomic_DNA"/>
</dbReference>
<keyword evidence="3" id="KW-1185">Reference proteome</keyword>
<reference evidence="2 3" key="1">
    <citation type="submission" date="2019-02" db="EMBL/GenBank/DDBJ databases">
        <title>Deep-cultivation of Planctomycetes and their phenomic and genomic characterization uncovers novel biology.</title>
        <authorList>
            <person name="Wiegand S."/>
            <person name="Jogler M."/>
            <person name="Boedeker C."/>
            <person name="Pinto D."/>
            <person name="Vollmers J."/>
            <person name="Rivas-Marin E."/>
            <person name="Kohn T."/>
            <person name="Peeters S.H."/>
            <person name="Heuer A."/>
            <person name="Rast P."/>
            <person name="Oberbeckmann S."/>
            <person name="Bunk B."/>
            <person name="Jeske O."/>
            <person name="Meyerdierks A."/>
            <person name="Storesund J.E."/>
            <person name="Kallscheuer N."/>
            <person name="Luecker S."/>
            <person name="Lage O.M."/>
            <person name="Pohl T."/>
            <person name="Merkel B.J."/>
            <person name="Hornburger P."/>
            <person name="Mueller R.-W."/>
            <person name="Bruemmer F."/>
            <person name="Labrenz M."/>
            <person name="Spormann A.M."/>
            <person name="Op den Camp H."/>
            <person name="Overmann J."/>
            <person name="Amann R."/>
            <person name="Jetten M.S.M."/>
            <person name="Mascher T."/>
            <person name="Medema M.H."/>
            <person name="Devos D.P."/>
            <person name="Kaster A.-K."/>
            <person name="Ovreas L."/>
            <person name="Rohde M."/>
            <person name="Galperin M.Y."/>
            <person name="Jogler C."/>
        </authorList>
    </citation>
    <scope>NUCLEOTIDE SEQUENCE [LARGE SCALE GENOMIC DNA]</scope>
    <source>
        <strain evidence="2 3">Pla133</strain>
    </source>
</reference>
<name>A0A518BJZ6_9BACT</name>
<sequence length="256" mass="27180" precursor="true">MQRRRPLLLTALLTIASCARPGTTGPLLGVEGSPEPPAGVLTARDGWAPPSNWRTLSTIEFEHLLATELPPDVVTPPGAAALDRLAAALGEDPGAATRAALLLARTSHPAAHRRLLERLEQRVLGPLRASDAGDCTSAAALARGPIAAETAERLAQLAVGPKAHPDLEVRTECATAALALGREEVVPYLLAVLRIDTDDALERGEHLTDSPNTAWARGRAAQALCDIAGIEHRVWTDASLPERERHALELETLLLK</sequence>
<evidence type="ECO:0000313" key="2">
    <source>
        <dbReference type="EMBL" id="QDU67294.1"/>
    </source>
</evidence>
<dbReference type="AlphaFoldDB" id="A0A518BJZ6"/>